<dbReference type="Pfam" id="PF08495">
    <property type="entry name" value="FIST"/>
    <property type="match status" value="1"/>
</dbReference>
<accession>K8E932</accession>
<dbReference type="SMART" id="SM00897">
    <property type="entry name" value="FIST"/>
    <property type="match status" value="1"/>
</dbReference>
<dbReference type="KEGG" id="bpg:Bathy01g04250"/>
<dbReference type="RefSeq" id="XP_007515308.1">
    <property type="nucleotide sequence ID" value="XM_007515246.1"/>
</dbReference>
<feature type="compositionally biased region" description="Low complexity" evidence="1">
    <location>
        <begin position="185"/>
        <end position="195"/>
    </location>
</feature>
<evidence type="ECO:0000313" key="4">
    <source>
        <dbReference type="Proteomes" id="UP000198341"/>
    </source>
</evidence>
<evidence type="ECO:0000256" key="1">
    <source>
        <dbReference type="SAM" id="MobiDB-lite"/>
    </source>
</evidence>
<name>K8E932_9CHLO</name>
<proteinExistence type="predicted"/>
<feature type="region of interest" description="Disordered" evidence="1">
    <location>
        <begin position="162"/>
        <end position="195"/>
    </location>
</feature>
<gene>
    <name evidence="3" type="ORF">Bathy01g04250</name>
</gene>
<reference evidence="3 4" key="1">
    <citation type="submission" date="2011-10" db="EMBL/GenBank/DDBJ databases">
        <authorList>
            <person name="Genoscope - CEA"/>
        </authorList>
    </citation>
    <scope>NUCLEOTIDE SEQUENCE [LARGE SCALE GENOMIC DNA]</scope>
    <source>
        <strain evidence="3 4">RCC 1105</strain>
    </source>
</reference>
<dbReference type="AlphaFoldDB" id="K8E932"/>
<evidence type="ECO:0000259" key="2">
    <source>
        <dbReference type="SMART" id="SM00897"/>
    </source>
</evidence>
<evidence type="ECO:0000313" key="3">
    <source>
        <dbReference type="EMBL" id="CCO14187.1"/>
    </source>
</evidence>
<feature type="region of interest" description="Disordered" evidence="1">
    <location>
        <begin position="301"/>
        <end position="332"/>
    </location>
</feature>
<sequence length="620" mass="66792">MPFSSSSSSSSSSRKALFRFFALSSVVLSHSSSRGRAAGADGVFFKYNNAKRFLALFSTSSSLKDDDDSFDDDLKTTKTRKKKERFQGLENNKNDKNEGGIQFATAMTTTFLNSGENGGGEKEDAKMVREAMEEVVERATKKLNGKVPTFAMLFATPEAMRNLTTTTGKEEDEDEKKKKKKKMAKSGGVSSSASSSLPKLCRELLRKKIKGSEDVKLIGGVVESIISGHAQTQNGVSLTLASFPSAGASCETFRSSGDDLPSVRWKEVIEGDARGDSTVCLTFCAPSFSYAGVVAEPDVFDDDTEEEEDEDESDDVEDDDGDEDDDDRKKSKRNVAALRPTFRPTLDSFLTRLQHAVPNNLVCFGGALENESEKHSALFCDDDVYSSSSYSGCVGVLLYGDGGFEVKSSSFSEGKPIGKAMKVTKASRDGTEIIELDNEPARMRILSVLAKSGATPDDEDKKVSVGIGGFPENRVGEDSYAFARGEVVSLGGRAYVLPGGVTRFSPGSLGINGATVQEGAIAQIHIDENDSSSRERMQKKFGKIAASKPAGTLFFSDVRSNRMLAADFAEMIGSKAAVAGAYLRKEICGVGFKEKERFAVTKSSSTVLAFYNKGTKNSSE</sequence>
<dbReference type="InterPro" id="IPR013702">
    <property type="entry name" value="FIST_domain_N"/>
</dbReference>
<protein>
    <recommendedName>
        <fullName evidence="2">FIST domain-containing protein</fullName>
    </recommendedName>
</protein>
<dbReference type="Proteomes" id="UP000198341">
    <property type="component" value="Chromosome 1"/>
</dbReference>
<feature type="domain" description="FIST" evidence="2">
    <location>
        <begin position="190"/>
        <end position="440"/>
    </location>
</feature>
<feature type="compositionally biased region" description="Acidic residues" evidence="1">
    <location>
        <begin position="301"/>
        <end position="326"/>
    </location>
</feature>
<dbReference type="EMBL" id="FO082278">
    <property type="protein sequence ID" value="CCO14187.1"/>
    <property type="molecule type" value="Genomic_DNA"/>
</dbReference>
<keyword evidence="4" id="KW-1185">Reference proteome</keyword>
<organism evidence="3 4">
    <name type="scientific">Bathycoccus prasinos</name>
    <dbReference type="NCBI Taxonomy" id="41875"/>
    <lineage>
        <taxon>Eukaryota</taxon>
        <taxon>Viridiplantae</taxon>
        <taxon>Chlorophyta</taxon>
        <taxon>Mamiellophyceae</taxon>
        <taxon>Mamiellales</taxon>
        <taxon>Bathycoccaceae</taxon>
        <taxon>Bathycoccus</taxon>
    </lineage>
</organism>
<dbReference type="GeneID" id="19018160"/>